<evidence type="ECO:0000256" key="14">
    <source>
        <dbReference type="ARBA" id="ARBA00049091"/>
    </source>
</evidence>
<dbReference type="CDD" id="cd03017">
    <property type="entry name" value="PRX_BCP"/>
    <property type="match status" value="1"/>
</dbReference>
<evidence type="ECO:0000256" key="1">
    <source>
        <dbReference type="ARBA" id="ARBA00003330"/>
    </source>
</evidence>
<evidence type="ECO:0000256" key="7">
    <source>
        <dbReference type="ARBA" id="ARBA00023002"/>
    </source>
</evidence>
<accession>A0A2T2YN35</accession>
<evidence type="ECO:0000256" key="10">
    <source>
        <dbReference type="ARBA" id="ARBA00023284"/>
    </source>
</evidence>
<reference evidence="18 19" key="1">
    <citation type="submission" date="2018-03" db="EMBL/GenBank/DDBJ databases">
        <title>Adhaeribacter sp. HMF7605 Genome sequencing and assembly.</title>
        <authorList>
            <person name="Kang H."/>
            <person name="Kang J."/>
            <person name="Cha I."/>
            <person name="Kim H."/>
            <person name="Joh K."/>
        </authorList>
    </citation>
    <scope>NUCLEOTIDE SEQUENCE [LARGE SCALE GENOMIC DNA]</scope>
    <source>
        <strain evidence="18 19">HMF7605</strain>
    </source>
</reference>
<evidence type="ECO:0000256" key="15">
    <source>
        <dbReference type="ARBA" id="ARBA00060385"/>
    </source>
</evidence>
<dbReference type="EMBL" id="PYFT01000001">
    <property type="protein sequence ID" value="PSR56911.1"/>
    <property type="molecule type" value="Genomic_DNA"/>
</dbReference>
<evidence type="ECO:0000256" key="12">
    <source>
        <dbReference type="ARBA" id="ARBA00038489"/>
    </source>
</evidence>
<dbReference type="AlphaFoldDB" id="A0A2T2YN35"/>
<feature type="domain" description="Thioredoxin" evidence="17">
    <location>
        <begin position="2"/>
        <end position="148"/>
    </location>
</feature>
<dbReference type="OrthoDB" id="9812811at2"/>
<comment type="function">
    <text evidence="1">Thiol-specific peroxidase that catalyzes the reduction of hydrogen peroxide and organic hydroperoxides to water and alcohols, respectively. Plays a role in cell protection against oxidative stress by detoxifying peroxides and as sensor of hydrogen peroxide-mediated signaling events.</text>
</comment>
<comment type="catalytic activity">
    <reaction evidence="14">
        <text>a hydroperoxide + [thioredoxin]-dithiol = an alcohol + [thioredoxin]-disulfide + H2O</text>
        <dbReference type="Rhea" id="RHEA:62620"/>
        <dbReference type="Rhea" id="RHEA-COMP:10698"/>
        <dbReference type="Rhea" id="RHEA-COMP:10700"/>
        <dbReference type="ChEBI" id="CHEBI:15377"/>
        <dbReference type="ChEBI" id="CHEBI:29950"/>
        <dbReference type="ChEBI" id="CHEBI:30879"/>
        <dbReference type="ChEBI" id="CHEBI:35924"/>
        <dbReference type="ChEBI" id="CHEBI:50058"/>
        <dbReference type="EC" id="1.11.1.24"/>
    </reaction>
</comment>
<dbReference type="InterPro" id="IPR013766">
    <property type="entry name" value="Thioredoxin_domain"/>
</dbReference>
<comment type="similarity">
    <text evidence="12">Belongs to the peroxiredoxin family. BCP/PrxQ subfamily.</text>
</comment>
<dbReference type="GO" id="GO:0008379">
    <property type="term" value="F:thioredoxin peroxidase activity"/>
    <property type="evidence" value="ECO:0007669"/>
    <property type="project" value="TreeGrafter"/>
</dbReference>
<keyword evidence="7" id="KW-0560">Oxidoreductase</keyword>
<dbReference type="FunFam" id="3.40.30.10:FF:000122">
    <property type="entry name" value="Peroxiredoxin Q chloroplastic"/>
    <property type="match status" value="1"/>
</dbReference>
<keyword evidence="5" id="KW-0049">Antioxidant</keyword>
<evidence type="ECO:0000256" key="9">
    <source>
        <dbReference type="ARBA" id="ARBA00023157"/>
    </source>
</evidence>
<comment type="subcellular location">
    <subcellularLocation>
        <location evidence="15">Thylakoid</location>
    </subcellularLocation>
</comment>
<gene>
    <name evidence="18" type="ORF">AHMF7605_27150</name>
</gene>
<organism evidence="18 19">
    <name type="scientific">Adhaeribacter arboris</name>
    <dbReference type="NCBI Taxonomy" id="2072846"/>
    <lineage>
        <taxon>Bacteria</taxon>
        <taxon>Pseudomonadati</taxon>
        <taxon>Bacteroidota</taxon>
        <taxon>Cytophagia</taxon>
        <taxon>Cytophagales</taxon>
        <taxon>Hymenobacteraceae</taxon>
        <taxon>Adhaeribacter</taxon>
    </lineage>
</organism>
<dbReference type="Gene3D" id="3.40.30.10">
    <property type="entry name" value="Glutaredoxin"/>
    <property type="match status" value="1"/>
</dbReference>
<dbReference type="PROSITE" id="PS51352">
    <property type="entry name" value="THIOREDOXIN_2"/>
    <property type="match status" value="1"/>
</dbReference>
<evidence type="ECO:0000256" key="16">
    <source>
        <dbReference type="PIRSR" id="PIRSR000239-1"/>
    </source>
</evidence>
<dbReference type="GO" id="GO:0045454">
    <property type="term" value="P:cell redox homeostasis"/>
    <property type="evidence" value="ECO:0007669"/>
    <property type="project" value="TreeGrafter"/>
</dbReference>
<evidence type="ECO:0000256" key="3">
    <source>
        <dbReference type="ARBA" id="ARBA00013017"/>
    </source>
</evidence>
<keyword evidence="10" id="KW-0676">Redox-active center</keyword>
<comment type="subunit">
    <text evidence="2">Monomer.</text>
</comment>
<dbReference type="PIRSF" id="PIRSF000239">
    <property type="entry name" value="AHPC"/>
    <property type="match status" value="1"/>
</dbReference>
<sequence length="156" mass="17259">MLQPGTAAPDFELKNAQGETFRLADLRNRKNVVLYFYPKNDTRGCTAEACSFRDQFEIFQEQGAEVVGVSSDNSASHQKFSAKYQLPFTLLSDPGGRVAKMYGVPKTLGLIPGRATFVIDKSGEIKYAFNSQLKPLEHVQNALKILQQLPAASTEQ</sequence>
<evidence type="ECO:0000256" key="6">
    <source>
        <dbReference type="ARBA" id="ARBA00022946"/>
    </source>
</evidence>
<evidence type="ECO:0000256" key="8">
    <source>
        <dbReference type="ARBA" id="ARBA00023078"/>
    </source>
</evidence>
<keyword evidence="6" id="KW-0809">Transit peptide</keyword>
<dbReference type="Proteomes" id="UP000240357">
    <property type="component" value="Unassembled WGS sequence"/>
</dbReference>
<dbReference type="InterPro" id="IPR024706">
    <property type="entry name" value="Peroxiredoxin_AhpC-typ"/>
</dbReference>
<evidence type="ECO:0000256" key="2">
    <source>
        <dbReference type="ARBA" id="ARBA00011245"/>
    </source>
</evidence>
<evidence type="ECO:0000313" key="18">
    <source>
        <dbReference type="EMBL" id="PSR56911.1"/>
    </source>
</evidence>
<evidence type="ECO:0000256" key="11">
    <source>
        <dbReference type="ARBA" id="ARBA00032824"/>
    </source>
</evidence>
<dbReference type="PANTHER" id="PTHR42801:SF4">
    <property type="entry name" value="AHPC_TSA FAMILY PROTEIN"/>
    <property type="match status" value="1"/>
</dbReference>
<evidence type="ECO:0000313" key="19">
    <source>
        <dbReference type="Proteomes" id="UP000240357"/>
    </source>
</evidence>
<dbReference type="EC" id="1.11.1.24" evidence="3"/>
<dbReference type="GO" id="GO:0009579">
    <property type="term" value="C:thylakoid"/>
    <property type="evidence" value="ECO:0007669"/>
    <property type="project" value="UniProtKB-SubCell"/>
</dbReference>
<keyword evidence="9" id="KW-1015">Disulfide bond</keyword>
<comment type="caution">
    <text evidence="18">The sequence shown here is derived from an EMBL/GenBank/DDBJ whole genome shotgun (WGS) entry which is preliminary data.</text>
</comment>
<name>A0A2T2YN35_9BACT</name>
<dbReference type="GO" id="GO:0005737">
    <property type="term" value="C:cytoplasm"/>
    <property type="evidence" value="ECO:0007669"/>
    <property type="project" value="TreeGrafter"/>
</dbReference>
<proteinExistence type="inferred from homology"/>
<keyword evidence="19" id="KW-1185">Reference proteome</keyword>
<dbReference type="SUPFAM" id="SSF52833">
    <property type="entry name" value="Thioredoxin-like"/>
    <property type="match status" value="1"/>
</dbReference>
<dbReference type="Pfam" id="PF00578">
    <property type="entry name" value="AhpC-TSA"/>
    <property type="match status" value="1"/>
</dbReference>
<dbReference type="InterPro" id="IPR000866">
    <property type="entry name" value="AhpC/TSA"/>
</dbReference>
<dbReference type="GO" id="GO:0034599">
    <property type="term" value="P:cellular response to oxidative stress"/>
    <property type="evidence" value="ECO:0007669"/>
    <property type="project" value="TreeGrafter"/>
</dbReference>
<dbReference type="RefSeq" id="WP_106933082.1">
    <property type="nucleotide sequence ID" value="NZ_PYFT01000001.1"/>
</dbReference>
<keyword evidence="4" id="KW-0575">Peroxidase</keyword>
<keyword evidence="8" id="KW-0793">Thylakoid</keyword>
<protein>
    <recommendedName>
        <fullName evidence="3">thioredoxin-dependent peroxiredoxin</fullName>
        <ecNumber evidence="3">1.11.1.24</ecNumber>
    </recommendedName>
    <alternativeName>
        <fullName evidence="11">Thioredoxin peroxidase</fullName>
    </alternativeName>
    <alternativeName>
        <fullName evidence="13">Thioredoxin-dependent peroxiredoxin Bcp</fullName>
    </alternativeName>
</protein>
<dbReference type="InterPro" id="IPR036249">
    <property type="entry name" value="Thioredoxin-like_sf"/>
</dbReference>
<feature type="active site" description="Cysteine sulfenic acid (-SOH) intermediate; for peroxidase activity" evidence="16">
    <location>
        <position position="45"/>
    </location>
</feature>
<evidence type="ECO:0000256" key="5">
    <source>
        <dbReference type="ARBA" id="ARBA00022862"/>
    </source>
</evidence>
<dbReference type="InterPro" id="IPR050924">
    <property type="entry name" value="Peroxiredoxin_BCP/PrxQ"/>
</dbReference>
<dbReference type="PANTHER" id="PTHR42801">
    <property type="entry name" value="THIOREDOXIN-DEPENDENT PEROXIDE REDUCTASE"/>
    <property type="match status" value="1"/>
</dbReference>
<evidence type="ECO:0000256" key="4">
    <source>
        <dbReference type="ARBA" id="ARBA00022559"/>
    </source>
</evidence>
<evidence type="ECO:0000259" key="17">
    <source>
        <dbReference type="PROSITE" id="PS51352"/>
    </source>
</evidence>
<evidence type="ECO:0000256" key="13">
    <source>
        <dbReference type="ARBA" id="ARBA00042639"/>
    </source>
</evidence>